<accession>A0A7S4KQ95</accession>
<proteinExistence type="predicted"/>
<evidence type="ECO:0000313" key="5">
    <source>
        <dbReference type="EMBL" id="CAE2302108.1"/>
    </source>
</evidence>
<dbReference type="GO" id="GO:0045944">
    <property type="term" value="P:positive regulation of transcription by RNA polymerase II"/>
    <property type="evidence" value="ECO:0007669"/>
    <property type="project" value="TreeGrafter"/>
</dbReference>
<dbReference type="InterPro" id="IPR050663">
    <property type="entry name" value="Ankyrin-SOCS_Box"/>
</dbReference>
<keyword evidence="2 3" id="KW-0040">ANK repeat</keyword>
<feature type="chain" id="PRO_5031426522" description="Ankyrin repeat domain-containing protein" evidence="4">
    <location>
        <begin position="23"/>
        <end position="174"/>
    </location>
</feature>
<feature type="repeat" description="ANK" evidence="3">
    <location>
        <begin position="59"/>
        <end position="91"/>
    </location>
</feature>
<gene>
    <name evidence="5" type="ORF">GTHE00462_LOCUS16563</name>
</gene>
<evidence type="ECO:0000256" key="3">
    <source>
        <dbReference type="PROSITE-ProRule" id="PRU00023"/>
    </source>
</evidence>
<dbReference type="EMBL" id="HBKN01021086">
    <property type="protein sequence ID" value="CAE2302108.1"/>
    <property type="molecule type" value="Transcribed_RNA"/>
</dbReference>
<dbReference type="Gene3D" id="1.25.40.20">
    <property type="entry name" value="Ankyrin repeat-containing domain"/>
    <property type="match status" value="1"/>
</dbReference>
<organism evidence="5">
    <name type="scientific">Guillardia theta</name>
    <name type="common">Cryptophyte</name>
    <name type="synonym">Cryptomonas phi</name>
    <dbReference type="NCBI Taxonomy" id="55529"/>
    <lineage>
        <taxon>Eukaryota</taxon>
        <taxon>Cryptophyceae</taxon>
        <taxon>Pyrenomonadales</taxon>
        <taxon>Geminigeraceae</taxon>
        <taxon>Guillardia</taxon>
    </lineage>
</organism>
<dbReference type="AlphaFoldDB" id="A0A7S4KQ95"/>
<keyword evidence="4" id="KW-0732">Signal</keyword>
<evidence type="ECO:0000256" key="1">
    <source>
        <dbReference type="ARBA" id="ARBA00022737"/>
    </source>
</evidence>
<dbReference type="Pfam" id="PF12796">
    <property type="entry name" value="Ank_2"/>
    <property type="match status" value="1"/>
</dbReference>
<evidence type="ECO:0000256" key="4">
    <source>
        <dbReference type="SAM" id="SignalP"/>
    </source>
</evidence>
<feature type="signal peptide" evidence="4">
    <location>
        <begin position="1"/>
        <end position="22"/>
    </location>
</feature>
<dbReference type="SMART" id="SM00248">
    <property type="entry name" value="ANK"/>
    <property type="match status" value="3"/>
</dbReference>
<protein>
    <recommendedName>
        <fullName evidence="6">Ankyrin repeat domain-containing protein</fullName>
    </recommendedName>
</protein>
<dbReference type="GO" id="GO:0005634">
    <property type="term" value="C:nucleus"/>
    <property type="evidence" value="ECO:0007669"/>
    <property type="project" value="TreeGrafter"/>
</dbReference>
<dbReference type="InterPro" id="IPR002110">
    <property type="entry name" value="Ankyrin_rpt"/>
</dbReference>
<dbReference type="PROSITE" id="PS50088">
    <property type="entry name" value="ANK_REPEAT"/>
    <property type="match status" value="1"/>
</dbReference>
<dbReference type="SUPFAM" id="SSF48403">
    <property type="entry name" value="Ankyrin repeat"/>
    <property type="match status" value="1"/>
</dbReference>
<evidence type="ECO:0008006" key="6">
    <source>
        <dbReference type="Google" id="ProtNLM"/>
    </source>
</evidence>
<keyword evidence="1" id="KW-0677">Repeat</keyword>
<dbReference type="PANTHER" id="PTHR24193:SF121">
    <property type="entry name" value="ADA2A-CONTAINING COMPLEX COMPONENT 3, ISOFORM D"/>
    <property type="match status" value="1"/>
</dbReference>
<reference evidence="5" key="1">
    <citation type="submission" date="2021-01" db="EMBL/GenBank/DDBJ databases">
        <authorList>
            <person name="Corre E."/>
            <person name="Pelletier E."/>
            <person name="Niang G."/>
            <person name="Scheremetjew M."/>
            <person name="Finn R."/>
            <person name="Kale V."/>
            <person name="Holt S."/>
            <person name="Cochrane G."/>
            <person name="Meng A."/>
            <person name="Brown T."/>
            <person name="Cohen L."/>
        </authorList>
    </citation>
    <scope>NUCLEOTIDE SEQUENCE</scope>
    <source>
        <strain evidence="5">CCMP 2712</strain>
    </source>
</reference>
<dbReference type="PANTHER" id="PTHR24193">
    <property type="entry name" value="ANKYRIN REPEAT PROTEIN"/>
    <property type="match status" value="1"/>
</dbReference>
<dbReference type="PROSITE" id="PS50297">
    <property type="entry name" value="ANK_REP_REGION"/>
    <property type="match status" value="1"/>
</dbReference>
<evidence type="ECO:0000256" key="2">
    <source>
        <dbReference type="ARBA" id="ARBA00023043"/>
    </source>
</evidence>
<name>A0A7S4KQ95_GUITH</name>
<dbReference type="PROSITE" id="PS51257">
    <property type="entry name" value="PROKAR_LIPOPROTEIN"/>
    <property type="match status" value="1"/>
</dbReference>
<sequence>MKQLSIVLVLGWLLACPHATASVELDGHAFLDAVARGEEQAVNEMLSSGINPDQVLTPSGETAVHLAALSGNLNILHALLQAGANVNVITTGSDGLLPIEKRTPLMWFASSCQVDGVQALVDAGARADIENENGQTVLALIQNHVGDECAKVRKILQELEKKGREYNEAMKSDT</sequence>
<dbReference type="InterPro" id="IPR036770">
    <property type="entry name" value="Ankyrin_rpt-contain_sf"/>
</dbReference>
<dbReference type="GO" id="GO:0000976">
    <property type="term" value="F:transcription cis-regulatory region binding"/>
    <property type="evidence" value="ECO:0007669"/>
    <property type="project" value="TreeGrafter"/>
</dbReference>